<evidence type="ECO:0000313" key="2">
    <source>
        <dbReference type="EMBL" id="GAJ21244.1"/>
    </source>
</evidence>
<proteinExistence type="predicted"/>
<organism evidence="2">
    <name type="scientific">marine sediment metagenome</name>
    <dbReference type="NCBI Taxonomy" id="412755"/>
    <lineage>
        <taxon>unclassified sequences</taxon>
        <taxon>metagenomes</taxon>
        <taxon>ecological metagenomes</taxon>
    </lineage>
</organism>
<protein>
    <submittedName>
        <fullName evidence="2">Uncharacterized protein</fullName>
    </submittedName>
</protein>
<sequence length="89" mass="10416">MDWISFSWGVGAIIFVNIVYTIWATPKQFKLGESDAEHFLEQKLNVMEAEHAESIKLWEERAEKMRLELDKHTASRTELDKVMTSFKVV</sequence>
<keyword evidence="1" id="KW-0472">Membrane</keyword>
<feature type="transmembrane region" description="Helical" evidence="1">
    <location>
        <begin position="6"/>
        <end position="23"/>
    </location>
</feature>
<accession>X1UUU2</accession>
<reference evidence="2" key="1">
    <citation type="journal article" date="2014" name="Front. Microbiol.">
        <title>High frequency of phylogenetically diverse reductive dehalogenase-homologous genes in deep subseafloor sedimentary metagenomes.</title>
        <authorList>
            <person name="Kawai M."/>
            <person name="Futagami T."/>
            <person name="Toyoda A."/>
            <person name="Takaki Y."/>
            <person name="Nishi S."/>
            <person name="Hori S."/>
            <person name="Arai W."/>
            <person name="Tsubouchi T."/>
            <person name="Morono Y."/>
            <person name="Uchiyama I."/>
            <person name="Ito T."/>
            <person name="Fujiyama A."/>
            <person name="Inagaki F."/>
            <person name="Takami H."/>
        </authorList>
    </citation>
    <scope>NUCLEOTIDE SEQUENCE</scope>
    <source>
        <strain evidence="2">Expedition CK06-06</strain>
    </source>
</reference>
<name>X1UUU2_9ZZZZ</name>
<keyword evidence="1" id="KW-1133">Transmembrane helix</keyword>
<comment type="caution">
    <text evidence="2">The sequence shown here is derived from an EMBL/GenBank/DDBJ whole genome shotgun (WGS) entry which is preliminary data.</text>
</comment>
<dbReference type="AlphaFoldDB" id="X1UUU2"/>
<evidence type="ECO:0000256" key="1">
    <source>
        <dbReference type="SAM" id="Phobius"/>
    </source>
</evidence>
<dbReference type="EMBL" id="BARW01036883">
    <property type="protein sequence ID" value="GAJ21244.1"/>
    <property type="molecule type" value="Genomic_DNA"/>
</dbReference>
<keyword evidence="1" id="KW-0812">Transmembrane</keyword>
<gene>
    <name evidence="2" type="ORF">S12H4_57117</name>
</gene>